<dbReference type="OrthoDB" id="3485059at2759"/>
<keyword evidence="1" id="KW-0732">Signal</keyword>
<dbReference type="PANTHER" id="PTHR38123:SF1">
    <property type="entry name" value="HYDROPHOBIC SURFACE BINDING PROTEIN"/>
    <property type="match status" value="1"/>
</dbReference>
<dbReference type="Proteomes" id="UP000184546">
    <property type="component" value="Unassembled WGS sequence"/>
</dbReference>
<accession>A0A1L9WIV5</accession>
<dbReference type="STRING" id="690307.A0A1L9WIV5"/>
<sequence length="174" mass="17608">MLCKSLLVAALGVLAQAGPIARRDAATVLTDLKTIYTDVSTLNTDVTAWTGDLLAALGILTDYNNVKSALDTAITDTVAASTFSTADSASITSEVSTLAVLIIATLNEIIAKESTAASAGVSSTLLSSVETLKTETDQLGADLEAKATSTDKTTIASAIASVDAAFASAIAAYE</sequence>
<dbReference type="GO" id="GO:0005576">
    <property type="term" value="C:extracellular region"/>
    <property type="evidence" value="ECO:0007669"/>
    <property type="project" value="TreeGrafter"/>
</dbReference>
<gene>
    <name evidence="2" type="ORF">ASPACDRAFT_1859818</name>
</gene>
<reference evidence="3" key="1">
    <citation type="journal article" date="2017" name="Genome Biol.">
        <title>Comparative genomics reveals high biological diversity and specific adaptations in the industrially and medically important fungal genus Aspergillus.</title>
        <authorList>
            <person name="de Vries R.P."/>
            <person name="Riley R."/>
            <person name="Wiebenga A."/>
            <person name="Aguilar-Osorio G."/>
            <person name="Amillis S."/>
            <person name="Uchima C.A."/>
            <person name="Anderluh G."/>
            <person name="Asadollahi M."/>
            <person name="Askin M."/>
            <person name="Barry K."/>
            <person name="Battaglia E."/>
            <person name="Bayram O."/>
            <person name="Benocci T."/>
            <person name="Braus-Stromeyer S.A."/>
            <person name="Caldana C."/>
            <person name="Canovas D."/>
            <person name="Cerqueira G.C."/>
            <person name="Chen F."/>
            <person name="Chen W."/>
            <person name="Choi C."/>
            <person name="Clum A."/>
            <person name="Dos Santos R.A."/>
            <person name="Damasio A.R."/>
            <person name="Diallinas G."/>
            <person name="Emri T."/>
            <person name="Fekete E."/>
            <person name="Flipphi M."/>
            <person name="Freyberg S."/>
            <person name="Gallo A."/>
            <person name="Gournas C."/>
            <person name="Habgood R."/>
            <person name="Hainaut M."/>
            <person name="Harispe M.L."/>
            <person name="Henrissat B."/>
            <person name="Hilden K.S."/>
            <person name="Hope R."/>
            <person name="Hossain A."/>
            <person name="Karabika E."/>
            <person name="Karaffa L."/>
            <person name="Karanyi Z."/>
            <person name="Krasevec N."/>
            <person name="Kuo A."/>
            <person name="Kusch H."/>
            <person name="LaButti K."/>
            <person name="Lagendijk E.L."/>
            <person name="Lapidus A."/>
            <person name="Levasseur A."/>
            <person name="Lindquist E."/>
            <person name="Lipzen A."/>
            <person name="Logrieco A.F."/>
            <person name="MacCabe A."/>
            <person name="Maekelae M.R."/>
            <person name="Malavazi I."/>
            <person name="Melin P."/>
            <person name="Meyer V."/>
            <person name="Mielnichuk N."/>
            <person name="Miskei M."/>
            <person name="Molnar A.P."/>
            <person name="Mule G."/>
            <person name="Ngan C.Y."/>
            <person name="Orejas M."/>
            <person name="Orosz E."/>
            <person name="Ouedraogo J.P."/>
            <person name="Overkamp K.M."/>
            <person name="Park H.-S."/>
            <person name="Perrone G."/>
            <person name="Piumi F."/>
            <person name="Punt P.J."/>
            <person name="Ram A.F."/>
            <person name="Ramon A."/>
            <person name="Rauscher S."/>
            <person name="Record E."/>
            <person name="Riano-Pachon D.M."/>
            <person name="Robert V."/>
            <person name="Roehrig J."/>
            <person name="Ruller R."/>
            <person name="Salamov A."/>
            <person name="Salih N.S."/>
            <person name="Samson R.A."/>
            <person name="Sandor E."/>
            <person name="Sanguinetti M."/>
            <person name="Schuetze T."/>
            <person name="Sepcic K."/>
            <person name="Shelest E."/>
            <person name="Sherlock G."/>
            <person name="Sophianopoulou V."/>
            <person name="Squina F.M."/>
            <person name="Sun H."/>
            <person name="Susca A."/>
            <person name="Todd R.B."/>
            <person name="Tsang A."/>
            <person name="Unkles S.E."/>
            <person name="van de Wiele N."/>
            <person name="van Rossen-Uffink D."/>
            <person name="Oliveira J.V."/>
            <person name="Vesth T.C."/>
            <person name="Visser J."/>
            <person name="Yu J.-H."/>
            <person name="Zhou M."/>
            <person name="Andersen M.R."/>
            <person name="Archer D.B."/>
            <person name="Baker S.E."/>
            <person name="Benoit I."/>
            <person name="Brakhage A.A."/>
            <person name="Braus G.H."/>
            <person name="Fischer R."/>
            <person name="Frisvad J.C."/>
            <person name="Goldman G.H."/>
            <person name="Houbraken J."/>
            <person name="Oakley B."/>
            <person name="Pocsi I."/>
            <person name="Scazzocchio C."/>
            <person name="Seiboth B."/>
            <person name="vanKuyk P.A."/>
            <person name="Wortman J."/>
            <person name="Dyer P.S."/>
            <person name="Grigoriev I.V."/>
        </authorList>
    </citation>
    <scope>NUCLEOTIDE SEQUENCE [LARGE SCALE GENOMIC DNA]</scope>
    <source>
        <strain evidence="3">ATCC 16872 / CBS 172.66 / WB 5094</strain>
    </source>
</reference>
<dbReference type="AlphaFoldDB" id="A0A1L9WIV5"/>
<dbReference type="RefSeq" id="XP_020052410.1">
    <property type="nucleotide sequence ID" value="XM_020197699.1"/>
</dbReference>
<evidence type="ECO:0000256" key="1">
    <source>
        <dbReference type="SAM" id="SignalP"/>
    </source>
</evidence>
<dbReference type="Pfam" id="PF12296">
    <property type="entry name" value="HsbA"/>
    <property type="match status" value="1"/>
</dbReference>
<dbReference type="InterPro" id="IPR021054">
    <property type="entry name" value="Cell_wall_mannoprotein_1"/>
</dbReference>
<dbReference type="GeneID" id="30971513"/>
<feature type="chain" id="PRO_5012589508" description="Hydrophobic surface binding protein A" evidence="1">
    <location>
        <begin position="18"/>
        <end position="174"/>
    </location>
</feature>
<dbReference type="Gene3D" id="1.20.1280.140">
    <property type="match status" value="1"/>
</dbReference>
<organism evidence="2 3">
    <name type="scientific">Aspergillus aculeatus (strain ATCC 16872 / CBS 172.66 / WB 5094)</name>
    <dbReference type="NCBI Taxonomy" id="690307"/>
    <lineage>
        <taxon>Eukaryota</taxon>
        <taxon>Fungi</taxon>
        <taxon>Dikarya</taxon>
        <taxon>Ascomycota</taxon>
        <taxon>Pezizomycotina</taxon>
        <taxon>Eurotiomycetes</taxon>
        <taxon>Eurotiomycetidae</taxon>
        <taxon>Eurotiales</taxon>
        <taxon>Aspergillaceae</taxon>
        <taxon>Aspergillus</taxon>
        <taxon>Aspergillus subgen. Circumdati</taxon>
    </lineage>
</organism>
<name>A0A1L9WIV5_ASPA1</name>
<dbReference type="OMA" id="NIDTCNT"/>
<keyword evidence="3" id="KW-1185">Reference proteome</keyword>
<proteinExistence type="predicted"/>
<dbReference type="VEuPathDB" id="FungiDB:ASPACDRAFT_1859818"/>
<protein>
    <recommendedName>
        <fullName evidence="4">Hydrophobic surface binding protein A</fullName>
    </recommendedName>
</protein>
<feature type="signal peptide" evidence="1">
    <location>
        <begin position="1"/>
        <end position="17"/>
    </location>
</feature>
<dbReference type="EMBL" id="KV878987">
    <property type="protein sequence ID" value="OJJ96070.1"/>
    <property type="molecule type" value="Genomic_DNA"/>
</dbReference>
<evidence type="ECO:0000313" key="2">
    <source>
        <dbReference type="EMBL" id="OJJ96070.1"/>
    </source>
</evidence>
<evidence type="ECO:0000313" key="3">
    <source>
        <dbReference type="Proteomes" id="UP000184546"/>
    </source>
</evidence>
<dbReference type="PANTHER" id="PTHR38123">
    <property type="entry name" value="CELL WALL SERINE-THREONINE-RICH GALACTOMANNOPROTEIN MP1 (AFU_ORTHOLOGUE AFUA_4G03240)"/>
    <property type="match status" value="1"/>
</dbReference>
<evidence type="ECO:0008006" key="4">
    <source>
        <dbReference type="Google" id="ProtNLM"/>
    </source>
</evidence>